<reference evidence="2 4" key="1">
    <citation type="submission" date="2008-03" db="EMBL/GenBank/DDBJ databases">
        <title>Annotation of Ixodes scapularis.</title>
        <authorList>
            <consortium name="Ixodes scapularis Genome Project Consortium"/>
            <person name="Caler E."/>
            <person name="Hannick L.I."/>
            <person name="Bidwell S."/>
            <person name="Joardar V."/>
            <person name="Thiagarajan M."/>
            <person name="Amedeo P."/>
            <person name="Galinsky K.J."/>
            <person name="Schobel S."/>
            <person name="Inman J."/>
            <person name="Hostetler J."/>
            <person name="Miller J."/>
            <person name="Hammond M."/>
            <person name="Megy K."/>
            <person name="Lawson D."/>
            <person name="Kodira C."/>
            <person name="Sutton G."/>
            <person name="Meyer J."/>
            <person name="Hill C.A."/>
            <person name="Birren B."/>
            <person name="Nene V."/>
            <person name="Collins F."/>
            <person name="Alarcon-Chaidez F."/>
            <person name="Wikel S."/>
            <person name="Strausberg R."/>
        </authorList>
    </citation>
    <scope>NUCLEOTIDE SEQUENCE [LARGE SCALE GENOMIC DNA]</scope>
    <source>
        <strain evidence="4">Wikel</strain>
        <strain evidence="2">Wikel colony</strain>
    </source>
</reference>
<dbReference type="EnsemblMetazoa" id="ISCW016677-RA">
    <property type="protein sequence ID" value="ISCW016677-PA"/>
    <property type="gene ID" value="ISCW016677"/>
</dbReference>
<dbReference type="PANTHER" id="PTHR23279:SF46">
    <property type="entry name" value="DEFECTIVE PROBOSCIS EXTENSION RESPONSE 10, ISOFORM A-RELATED"/>
    <property type="match status" value="1"/>
</dbReference>
<dbReference type="EMBL" id="DS676769">
    <property type="protein sequence ID" value="EEC03974.1"/>
    <property type="molecule type" value="Genomic_DNA"/>
</dbReference>
<feature type="domain" description="Ig-like" evidence="1">
    <location>
        <begin position="12"/>
        <end position="104"/>
    </location>
</feature>
<dbReference type="InParanoid" id="B7PBK1"/>
<evidence type="ECO:0000313" key="3">
    <source>
        <dbReference type="EnsemblMetazoa" id="ISCW016677-PA"/>
    </source>
</evidence>
<evidence type="ECO:0000313" key="2">
    <source>
        <dbReference type="EMBL" id="EEC03974.1"/>
    </source>
</evidence>
<dbReference type="PROSITE" id="PS50835">
    <property type="entry name" value="IG_LIKE"/>
    <property type="match status" value="1"/>
</dbReference>
<dbReference type="HOGENOM" id="CLU_2252943_0_0_1"/>
<dbReference type="InterPro" id="IPR007110">
    <property type="entry name" value="Ig-like_dom"/>
</dbReference>
<protein>
    <recommendedName>
        <fullName evidence="1">Ig-like domain-containing protein</fullName>
    </recommendedName>
</protein>
<accession>B7PBK1</accession>
<dbReference type="EMBL" id="ABJB010618426">
    <property type="status" value="NOT_ANNOTATED_CDS"/>
    <property type="molecule type" value="Genomic_DNA"/>
</dbReference>
<dbReference type="InterPro" id="IPR036179">
    <property type="entry name" value="Ig-like_dom_sf"/>
</dbReference>
<dbReference type="VEuPathDB" id="VectorBase:ISCW016677"/>
<reference evidence="3" key="2">
    <citation type="submission" date="2020-05" db="UniProtKB">
        <authorList>
            <consortium name="EnsemblMetazoa"/>
        </authorList>
    </citation>
    <scope>IDENTIFICATION</scope>
    <source>
        <strain evidence="3">wikel</strain>
    </source>
</reference>
<proteinExistence type="predicted"/>
<dbReference type="InterPro" id="IPR037448">
    <property type="entry name" value="Zig-8"/>
</dbReference>
<organism>
    <name type="scientific">Ixodes scapularis</name>
    <name type="common">Black-legged tick</name>
    <name type="synonym">Deer tick</name>
    <dbReference type="NCBI Taxonomy" id="6945"/>
    <lineage>
        <taxon>Eukaryota</taxon>
        <taxon>Metazoa</taxon>
        <taxon>Ecdysozoa</taxon>
        <taxon>Arthropoda</taxon>
        <taxon>Chelicerata</taxon>
        <taxon>Arachnida</taxon>
        <taxon>Acari</taxon>
        <taxon>Parasitiformes</taxon>
        <taxon>Ixodida</taxon>
        <taxon>Ixodoidea</taxon>
        <taxon>Ixodidae</taxon>
        <taxon>Ixodinae</taxon>
        <taxon>Ixodes</taxon>
    </lineage>
</organism>
<dbReference type="Gene3D" id="2.60.40.10">
    <property type="entry name" value="Immunoglobulins"/>
    <property type="match status" value="1"/>
</dbReference>
<dbReference type="InterPro" id="IPR013783">
    <property type="entry name" value="Ig-like_fold"/>
</dbReference>
<dbReference type="AlphaFoldDB" id="B7PBK1"/>
<dbReference type="PaxDb" id="6945-B7PBK1"/>
<dbReference type="Proteomes" id="UP000001555">
    <property type="component" value="Unassembled WGS sequence"/>
</dbReference>
<dbReference type="VEuPathDB" id="VectorBase:ISCI016677"/>
<sequence length="104" mass="11469">MARESLSRPGVPLARILESPKLFINSGSSINVSCAMEHSPEPPVFVFWYHNDRMINYDAAEGGPGHISGGKRGQDAYASSLFIRNVGYEYLPILTGISTTGFYW</sequence>
<dbReference type="SUPFAM" id="SSF48726">
    <property type="entry name" value="Immunoglobulin"/>
    <property type="match status" value="1"/>
</dbReference>
<evidence type="ECO:0000313" key="4">
    <source>
        <dbReference type="Proteomes" id="UP000001555"/>
    </source>
</evidence>
<dbReference type="PANTHER" id="PTHR23279">
    <property type="entry name" value="DEFECTIVE PROBOSCIS EXTENSION RESPONSE DPR -RELATED"/>
    <property type="match status" value="1"/>
</dbReference>
<gene>
    <name evidence="2" type="ORF">IscW_ISCW016677</name>
</gene>
<evidence type="ECO:0000259" key="1">
    <source>
        <dbReference type="PROSITE" id="PS50835"/>
    </source>
</evidence>
<keyword evidence="4" id="KW-1185">Reference proteome</keyword>
<name>B7PBK1_IXOSC</name>